<evidence type="ECO:0008006" key="3">
    <source>
        <dbReference type="Google" id="ProtNLM"/>
    </source>
</evidence>
<organism evidence="1 2">
    <name type="scientific">Microvirgula aerodenitrificans</name>
    <dbReference type="NCBI Taxonomy" id="57480"/>
    <lineage>
        <taxon>Bacteria</taxon>
        <taxon>Pseudomonadati</taxon>
        <taxon>Pseudomonadota</taxon>
        <taxon>Betaproteobacteria</taxon>
        <taxon>Neisseriales</taxon>
        <taxon>Aquaspirillaceae</taxon>
        <taxon>Microvirgula</taxon>
    </lineage>
</organism>
<dbReference type="Gene3D" id="1.10.3210.10">
    <property type="entry name" value="Hypothetical protein af1432"/>
    <property type="match status" value="1"/>
</dbReference>
<dbReference type="STRING" id="1122240.GCA_000620105_01043"/>
<accession>A0A2U3THN3</accession>
<evidence type="ECO:0000313" key="2">
    <source>
        <dbReference type="Proteomes" id="UP000244173"/>
    </source>
</evidence>
<sequence length="442" mass="49194">MNRLELQRFAAQPWPVMGFSSEHMAALVMADRERLNSVDIANVVLHDPLLVFQLLRHIGTVDRARTLTDTVCVEHALLLTGVDPFLTHFGHLSSIDTHPGITRQRKRNVAALLARARLAALLVKEWLSIIEVHKVEEFFTGALLYNVPLAFYAIDNDLVLDGDVERAAQRALGEDYSLFVRSVFQAAGLPAKMTELLLGQQDLSRQRLLLRHAIYTANHLASGWWQQDLQSHLRGVAGLLLVPEDQVWASVVQSSLTLARSPYTRAYADPARSLPLVAEPPLVSENEFLELDWTDDSRAEMARFELSVCDVMRRIITVFGVERTAYFPIGPDGSLLCRFQIGFDSKDPLISVHVDPAAPGFFASLTARAQAFRATAEQWPTLTSRYPHPFWDAASPLGCVMVSIFHNGKLAGVLYADNKDRHTGIDDEIYARIKHAAGALSA</sequence>
<evidence type="ECO:0000313" key="1">
    <source>
        <dbReference type="EMBL" id="AVY92932.1"/>
    </source>
</evidence>
<dbReference type="RefSeq" id="WP_036385288.1">
    <property type="nucleotide sequence ID" value="NZ_CP028519.1"/>
</dbReference>
<reference evidence="1 2" key="1">
    <citation type="submission" date="2018-04" db="EMBL/GenBank/DDBJ databases">
        <title>Denitrifier Microvirgula.</title>
        <authorList>
            <person name="Anderson E."/>
            <person name="Jang J."/>
            <person name="Ishii S."/>
        </authorList>
    </citation>
    <scope>NUCLEOTIDE SEQUENCE [LARGE SCALE GENOMIC DNA]</scope>
    <source>
        <strain evidence="1 2">BE2.4</strain>
    </source>
</reference>
<dbReference type="Proteomes" id="UP000244173">
    <property type="component" value="Chromosome"/>
</dbReference>
<dbReference type="SUPFAM" id="SSF55781">
    <property type="entry name" value="GAF domain-like"/>
    <property type="match status" value="1"/>
</dbReference>
<name>A0A2U3THN3_9NEIS</name>
<proteinExistence type="predicted"/>
<dbReference type="SUPFAM" id="SSF109604">
    <property type="entry name" value="HD-domain/PDEase-like"/>
    <property type="match status" value="1"/>
</dbReference>
<protein>
    <recommendedName>
        <fullName evidence="3">HDOD domain-containing protein</fullName>
    </recommendedName>
</protein>
<dbReference type="EMBL" id="CP028519">
    <property type="protein sequence ID" value="AVY92932.1"/>
    <property type="molecule type" value="Genomic_DNA"/>
</dbReference>
<dbReference type="OrthoDB" id="8594276at2"/>
<keyword evidence="2" id="KW-1185">Reference proteome</keyword>
<dbReference type="KEGG" id="maer:DAI18_01900"/>
<dbReference type="AlphaFoldDB" id="A0A2U3THN3"/>
<gene>
    <name evidence="1" type="ORF">DAI18_01900</name>
</gene>